<dbReference type="KEGG" id="ahg:AHOG_23345"/>
<gene>
    <name evidence="1" type="ORF">AHOG_23345</name>
</gene>
<proteinExistence type="predicted"/>
<dbReference type="EMBL" id="CP022521">
    <property type="protein sequence ID" value="ASO22277.1"/>
    <property type="molecule type" value="Genomic_DNA"/>
</dbReference>
<evidence type="ECO:0000313" key="2">
    <source>
        <dbReference type="Proteomes" id="UP000204221"/>
    </source>
</evidence>
<dbReference type="Pfam" id="PF11343">
    <property type="entry name" value="DUF3145"/>
    <property type="match status" value="1"/>
</dbReference>
<reference evidence="1 2" key="1">
    <citation type="submission" date="2017-07" db="EMBL/GenBank/DDBJ databases">
        <title>Complete genome sequence of Actinoalloteichus hoggarensis DSM 45943, type strain of Actinoalloteichus hoggarensis.</title>
        <authorList>
            <person name="Ruckert C."/>
            <person name="Nouioui I."/>
            <person name="Willmese J."/>
            <person name="van Wezel G."/>
            <person name="Klenk H.-P."/>
            <person name="Kalinowski J."/>
            <person name="Zotchev S.B."/>
        </authorList>
    </citation>
    <scope>NUCLEOTIDE SEQUENCE [LARGE SCALE GENOMIC DNA]</scope>
    <source>
        <strain evidence="1 2">DSM 45943</strain>
    </source>
</reference>
<dbReference type="Proteomes" id="UP000204221">
    <property type="component" value="Chromosome"/>
</dbReference>
<dbReference type="AlphaFoldDB" id="A0A221WAG6"/>
<sequence length="167" mass="17558">MSTCGNTSGVVYVHSSPSAVCPHVEWAISGTVGTRVGLQWTGQPMAAGQLRAECNWTGAAGTAARLASALRVWPMIRFEVTEEPSPGIDGERFCHVPGLGLWRARTSANGDIVVTEDQLRALLACGGDQATVAHRVGELLGAAWDDALEPFRPAGDGAPVTWLHQVG</sequence>
<protein>
    <submittedName>
        <fullName evidence="1">Uncharacterized protein</fullName>
    </submittedName>
</protein>
<name>A0A221WAG6_9PSEU</name>
<evidence type="ECO:0000313" key="1">
    <source>
        <dbReference type="EMBL" id="ASO22277.1"/>
    </source>
</evidence>
<dbReference type="OrthoDB" id="3210860at2"/>
<keyword evidence="2" id="KW-1185">Reference proteome</keyword>
<accession>A0A221WAG6</accession>
<dbReference type="RefSeq" id="WP_093943267.1">
    <property type="nucleotide sequence ID" value="NZ_CP022521.1"/>
</dbReference>
<dbReference type="InterPro" id="IPR021491">
    <property type="entry name" value="DUF3145"/>
</dbReference>
<organism evidence="1 2">
    <name type="scientific">Actinoalloteichus hoggarensis</name>
    <dbReference type="NCBI Taxonomy" id="1470176"/>
    <lineage>
        <taxon>Bacteria</taxon>
        <taxon>Bacillati</taxon>
        <taxon>Actinomycetota</taxon>
        <taxon>Actinomycetes</taxon>
        <taxon>Pseudonocardiales</taxon>
        <taxon>Pseudonocardiaceae</taxon>
        <taxon>Actinoalloteichus</taxon>
    </lineage>
</organism>